<dbReference type="InterPro" id="IPR015421">
    <property type="entry name" value="PyrdxlP-dep_Trfase_major"/>
</dbReference>
<dbReference type="Gene3D" id="3.40.640.10">
    <property type="entry name" value="Type I PLP-dependent aspartate aminotransferase-like (Major domain)"/>
    <property type="match status" value="1"/>
</dbReference>
<dbReference type="Pfam" id="PF01053">
    <property type="entry name" value="Cys_Met_Meta_PP"/>
    <property type="match status" value="1"/>
</dbReference>
<sequence>MHPETLAIYQNRAVDANAGAVVPPISLSTTFERDADGTFPHGHVYARTSNPNRDALEAALASLEGGFAGLAFSSGQAATMTLLLGLRPGDHVVIGDDAYHGTPALLEELFHPWGLTYTRADFTNLDEIRASIHENTRLIWIETPSNPLLKIADIQAIADLAHEAGAWCACDNTWATPILQRPLDLGCDVVMHSTTKYIGGHSDVLSGALVFKEDGELYQRVRRCQTLGGAVAAPFDSWMLLRGIKTLTTRIRAQSDTALQLAEFLDRHPAVEAVYYPGLETHPGYEIAQKQMAMFGAMLSVQIKDGAEAAMAVAGHVQLFTRATSLGGVESLIEHRASVEGPTTKTPQNLLRISVGLEHPDDLIADLEQALFHAKSL</sequence>
<evidence type="ECO:0000256" key="2">
    <source>
        <dbReference type="ARBA" id="ARBA00009077"/>
    </source>
</evidence>
<dbReference type="PANTHER" id="PTHR11808">
    <property type="entry name" value="TRANS-SULFURATION ENZYME FAMILY MEMBER"/>
    <property type="match status" value="1"/>
</dbReference>
<dbReference type="InterPro" id="IPR000277">
    <property type="entry name" value="Cys/Met-Metab_PyrdxlP-dep_enz"/>
</dbReference>
<dbReference type="InterPro" id="IPR054542">
    <property type="entry name" value="Cys_met_metab_PP"/>
</dbReference>
<dbReference type="PANTHER" id="PTHR11808:SF15">
    <property type="entry name" value="CYSTATHIONINE GAMMA-LYASE"/>
    <property type="match status" value="1"/>
</dbReference>
<keyword evidence="3 4" id="KW-0663">Pyridoxal phosphate</keyword>
<name>A0ABW3Q3B9_9BACT</name>
<proteinExistence type="inferred from homology"/>
<dbReference type="SUPFAM" id="SSF53383">
    <property type="entry name" value="PLP-dependent transferases"/>
    <property type="match status" value="1"/>
</dbReference>
<dbReference type="EMBL" id="JBHTLP010000008">
    <property type="protein sequence ID" value="MFD1141452.1"/>
    <property type="molecule type" value="Genomic_DNA"/>
</dbReference>
<dbReference type="CDD" id="cd00614">
    <property type="entry name" value="CGS_like"/>
    <property type="match status" value="1"/>
</dbReference>
<dbReference type="InterPro" id="IPR015424">
    <property type="entry name" value="PyrdxlP-dep_Trfase"/>
</dbReference>
<comment type="cofactor">
    <cofactor evidence="1 4">
        <name>pyridoxal 5'-phosphate</name>
        <dbReference type="ChEBI" id="CHEBI:597326"/>
    </cofactor>
</comment>
<comment type="similarity">
    <text evidence="2 4">Belongs to the trans-sulfuration enzymes family.</text>
</comment>
<protein>
    <submittedName>
        <fullName evidence="5">Trans-sulfuration enzyme family protein</fullName>
    </submittedName>
</protein>
<reference evidence="6" key="1">
    <citation type="journal article" date="2019" name="Int. J. Syst. Evol. Microbiol.">
        <title>The Global Catalogue of Microorganisms (GCM) 10K type strain sequencing project: providing services to taxonomists for standard genome sequencing and annotation.</title>
        <authorList>
            <consortium name="The Broad Institute Genomics Platform"/>
            <consortium name="The Broad Institute Genome Sequencing Center for Infectious Disease"/>
            <person name="Wu L."/>
            <person name="Ma J."/>
        </authorList>
    </citation>
    <scope>NUCLEOTIDE SEQUENCE [LARGE SCALE GENOMIC DNA]</scope>
    <source>
        <strain evidence="6">CCUG 55608</strain>
    </source>
</reference>
<dbReference type="InterPro" id="IPR015422">
    <property type="entry name" value="PyrdxlP-dep_Trfase_small"/>
</dbReference>
<evidence type="ECO:0000313" key="5">
    <source>
        <dbReference type="EMBL" id="MFD1141452.1"/>
    </source>
</evidence>
<dbReference type="PIRSF" id="PIRSF001434">
    <property type="entry name" value="CGS"/>
    <property type="match status" value="1"/>
</dbReference>
<accession>A0ABW3Q3B9</accession>
<evidence type="ECO:0000256" key="1">
    <source>
        <dbReference type="ARBA" id="ARBA00001933"/>
    </source>
</evidence>
<evidence type="ECO:0000313" key="6">
    <source>
        <dbReference type="Proteomes" id="UP001597116"/>
    </source>
</evidence>
<organism evidence="5 6">
    <name type="scientific">Larkinella insperata</name>
    <dbReference type="NCBI Taxonomy" id="332158"/>
    <lineage>
        <taxon>Bacteria</taxon>
        <taxon>Pseudomonadati</taxon>
        <taxon>Bacteroidota</taxon>
        <taxon>Cytophagia</taxon>
        <taxon>Cytophagales</taxon>
        <taxon>Spirosomataceae</taxon>
        <taxon>Larkinella</taxon>
    </lineage>
</organism>
<dbReference type="Gene3D" id="3.90.1150.10">
    <property type="entry name" value="Aspartate Aminotransferase, domain 1"/>
    <property type="match status" value="1"/>
</dbReference>
<keyword evidence="6" id="KW-1185">Reference proteome</keyword>
<comment type="caution">
    <text evidence="5">The sequence shown here is derived from an EMBL/GenBank/DDBJ whole genome shotgun (WGS) entry which is preliminary data.</text>
</comment>
<evidence type="ECO:0000256" key="4">
    <source>
        <dbReference type="RuleBase" id="RU362118"/>
    </source>
</evidence>
<dbReference type="Proteomes" id="UP001597116">
    <property type="component" value="Unassembled WGS sequence"/>
</dbReference>
<dbReference type="PROSITE" id="PS00868">
    <property type="entry name" value="CYS_MET_METAB_PP"/>
    <property type="match status" value="1"/>
</dbReference>
<gene>
    <name evidence="5" type="ORF">ACFQ4C_10045</name>
</gene>
<evidence type="ECO:0000256" key="3">
    <source>
        <dbReference type="ARBA" id="ARBA00022898"/>
    </source>
</evidence>
<dbReference type="RefSeq" id="WP_265991851.1">
    <property type="nucleotide sequence ID" value="NZ_CP110973.1"/>
</dbReference>